<dbReference type="PANTHER" id="PTHR28008:SF1">
    <property type="entry name" value="DOMAIN PROTEIN, PUTATIVE (AFU_ORTHOLOGUE AFUA_3G10980)-RELATED"/>
    <property type="match status" value="1"/>
</dbReference>
<sequence>MFRLSQLYKSLILLGGHWPARVAFYALMAVGLVIALTPNEYTPLGTVNDKIRHAFSFAVMSGMAMWSHQNSRGFHVFIAMTCYGLLIEGLQSLIPYRDGSLGDIVANTIGIAMGVFLANWLVVSARPPKVSH</sequence>
<protein>
    <submittedName>
        <fullName evidence="3">VanZ like family protein</fullName>
    </submittedName>
</protein>
<keyword evidence="1" id="KW-0472">Membrane</keyword>
<gene>
    <name evidence="3" type="ordered locus">HCH_00766</name>
</gene>
<dbReference type="STRING" id="349521.HCH_00766"/>
<dbReference type="EMBL" id="CP000155">
    <property type="protein sequence ID" value="ABC27663.1"/>
    <property type="molecule type" value="Genomic_DNA"/>
</dbReference>
<keyword evidence="1" id="KW-1133">Transmembrane helix</keyword>
<feature type="transmembrane region" description="Helical" evidence="1">
    <location>
        <begin position="104"/>
        <end position="123"/>
    </location>
</feature>
<feature type="transmembrane region" description="Helical" evidence="1">
    <location>
        <begin position="20"/>
        <end position="39"/>
    </location>
</feature>
<dbReference type="OrthoDB" id="7376558at2"/>
<dbReference type="PANTHER" id="PTHR28008">
    <property type="entry name" value="DOMAIN PROTEIN, PUTATIVE (AFU_ORTHOLOGUE AFUA_3G10980)-RELATED"/>
    <property type="match status" value="1"/>
</dbReference>
<dbReference type="AlphaFoldDB" id="Q2SNW1"/>
<keyword evidence="4" id="KW-1185">Reference proteome</keyword>
<organism evidence="3 4">
    <name type="scientific">Hahella chejuensis (strain KCTC 2396)</name>
    <dbReference type="NCBI Taxonomy" id="349521"/>
    <lineage>
        <taxon>Bacteria</taxon>
        <taxon>Pseudomonadati</taxon>
        <taxon>Pseudomonadota</taxon>
        <taxon>Gammaproteobacteria</taxon>
        <taxon>Oceanospirillales</taxon>
        <taxon>Hahellaceae</taxon>
        <taxon>Hahella</taxon>
    </lineage>
</organism>
<evidence type="ECO:0000313" key="4">
    <source>
        <dbReference type="Proteomes" id="UP000000238"/>
    </source>
</evidence>
<accession>Q2SNW1</accession>
<evidence type="ECO:0000256" key="1">
    <source>
        <dbReference type="SAM" id="Phobius"/>
    </source>
</evidence>
<evidence type="ECO:0000259" key="2">
    <source>
        <dbReference type="Pfam" id="PF04892"/>
    </source>
</evidence>
<dbReference type="NCBIfam" id="NF037970">
    <property type="entry name" value="vanZ_1"/>
    <property type="match status" value="1"/>
</dbReference>
<dbReference type="eggNOG" id="COG5652">
    <property type="taxonomic scope" value="Bacteria"/>
</dbReference>
<dbReference type="KEGG" id="hch:HCH_00766"/>
<evidence type="ECO:0000313" key="3">
    <source>
        <dbReference type="EMBL" id="ABC27663.1"/>
    </source>
</evidence>
<proteinExistence type="predicted"/>
<name>Q2SNW1_HAHCH</name>
<reference evidence="3 4" key="1">
    <citation type="journal article" date="2005" name="Nucleic Acids Res.">
        <title>Genomic blueprint of Hahella chejuensis, a marine microbe producing an algicidal agent.</title>
        <authorList>
            <person name="Jeong H."/>
            <person name="Yim J.H."/>
            <person name="Lee C."/>
            <person name="Choi S.-H."/>
            <person name="Park Y.K."/>
            <person name="Yoon S.H."/>
            <person name="Hur C.-G."/>
            <person name="Kang H.-Y."/>
            <person name="Kim D."/>
            <person name="Lee H.H."/>
            <person name="Park K.H."/>
            <person name="Park S.-H."/>
            <person name="Park H.-S."/>
            <person name="Lee H.K."/>
            <person name="Oh T.K."/>
            <person name="Kim J.F."/>
        </authorList>
    </citation>
    <scope>NUCLEOTIDE SEQUENCE [LARGE SCALE GENOMIC DNA]</scope>
    <source>
        <strain evidence="3 4">KCTC 2396</strain>
    </source>
</reference>
<dbReference type="HOGENOM" id="CLU_096028_3_4_6"/>
<dbReference type="Pfam" id="PF04892">
    <property type="entry name" value="VanZ"/>
    <property type="match status" value="1"/>
</dbReference>
<dbReference type="InterPro" id="IPR006976">
    <property type="entry name" value="VanZ-like"/>
</dbReference>
<dbReference type="Proteomes" id="UP000000238">
    <property type="component" value="Chromosome"/>
</dbReference>
<keyword evidence="1" id="KW-0812">Transmembrane</keyword>
<feature type="transmembrane region" description="Helical" evidence="1">
    <location>
        <begin position="74"/>
        <end position="92"/>
    </location>
</feature>
<dbReference type="RefSeq" id="WP_011394740.1">
    <property type="nucleotide sequence ID" value="NC_007645.1"/>
</dbReference>
<feature type="domain" description="VanZ-like" evidence="2">
    <location>
        <begin position="50"/>
        <end position="120"/>
    </location>
</feature>